<keyword evidence="3" id="KW-1185">Reference proteome</keyword>
<dbReference type="Proteomes" id="UP000199400">
    <property type="component" value="Unassembled WGS sequence"/>
</dbReference>
<dbReference type="STRING" id="54.SAMN02745121_05394"/>
<evidence type="ECO:0000313" key="3">
    <source>
        <dbReference type="Proteomes" id="UP000199400"/>
    </source>
</evidence>
<protein>
    <recommendedName>
        <fullName evidence="4">Myxococcus cysteine-rich repeat-containing protein</fullName>
    </recommendedName>
</protein>
<feature type="region of interest" description="Disordered" evidence="1">
    <location>
        <begin position="59"/>
        <end position="115"/>
    </location>
</feature>
<feature type="compositionally biased region" description="Polar residues" evidence="1">
    <location>
        <begin position="59"/>
        <end position="70"/>
    </location>
</feature>
<evidence type="ECO:0008006" key="4">
    <source>
        <dbReference type="Google" id="ProtNLM"/>
    </source>
</evidence>
<reference evidence="3" key="1">
    <citation type="submission" date="2016-10" db="EMBL/GenBank/DDBJ databases">
        <authorList>
            <person name="Varghese N."/>
            <person name="Submissions S."/>
        </authorList>
    </citation>
    <scope>NUCLEOTIDE SEQUENCE [LARGE SCALE GENOMIC DNA]</scope>
    <source>
        <strain evidence="3">ATCC 25963</strain>
    </source>
</reference>
<dbReference type="EMBL" id="FOMX01000019">
    <property type="protein sequence ID" value="SFE75766.1"/>
    <property type="molecule type" value="Genomic_DNA"/>
</dbReference>
<accession>A0A1I2D5G9</accession>
<evidence type="ECO:0000256" key="1">
    <source>
        <dbReference type="SAM" id="MobiDB-lite"/>
    </source>
</evidence>
<gene>
    <name evidence="2" type="ORF">SAMN02745121_05394</name>
</gene>
<dbReference type="AlphaFoldDB" id="A0A1I2D5G9"/>
<feature type="compositionally biased region" description="Low complexity" evidence="1">
    <location>
        <begin position="71"/>
        <end position="112"/>
    </location>
</feature>
<organism evidence="2 3">
    <name type="scientific">Nannocystis exedens</name>
    <dbReference type="NCBI Taxonomy" id="54"/>
    <lineage>
        <taxon>Bacteria</taxon>
        <taxon>Pseudomonadati</taxon>
        <taxon>Myxococcota</taxon>
        <taxon>Polyangia</taxon>
        <taxon>Nannocystales</taxon>
        <taxon>Nannocystaceae</taxon>
        <taxon>Nannocystis</taxon>
    </lineage>
</organism>
<proteinExistence type="predicted"/>
<sequence>MRGRQRARGRLWGEFTAASALLGSDGMPNKFAGSGLMIALLMACAEGTISDTGSIPLPTTNNITTAHPNTSVSDSDGSSGDSDSGSGSEDGTGEPPTTGSPGSTGPLTTSEPAGVCGDGNVDANEACDGESLVGSTCMTEGYGAGTLVCGPDCKLFTDGCYTCGDGIVHMAEACDGTNFNGKSCVSLGYGGGNLVCAPNCKSIDTAGCTPLATCGNGVKEGSEQCDGGQLGGATCVGLGYDMGAVSCTPSCTIDTSACETLACAGQGEFCIFDENNPQSNCCPPGVKDNILGICDIFICF</sequence>
<name>A0A1I2D5G9_9BACT</name>
<evidence type="ECO:0000313" key="2">
    <source>
        <dbReference type="EMBL" id="SFE75766.1"/>
    </source>
</evidence>